<proteinExistence type="predicted"/>
<dbReference type="EMBL" id="BLAL01000261">
    <property type="protein sequence ID" value="GES97824.1"/>
    <property type="molecule type" value="Genomic_DNA"/>
</dbReference>
<organism evidence="1 2">
    <name type="scientific">Rhizophagus clarus</name>
    <dbReference type="NCBI Taxonomy" id="94130"/>
    <lineage>
        <taxon>Eukaryota</taxon>
        <taxon>Fungi</taxon>
        <taxon>Fungi incertae sedis</taxon>
        <taxon>Mucoromycota</taxon>
        <taxon>Glomeromycotina</taxon>
        <taxon>Glomeromycetes</taxon>
        <taxon>Glomerales</taxon>
        <taxon>Glomeraceae</taxon>
        <taxon>Rhizophagus</taxon>
    </lineage>
</organism>
<sequence>MLKKEYDISGLQVNLFHIFLRKRARDTRESYEKAVSKSSTGMQYRKAVLKSSTKNSTKKQYRKAVSESSIRLKQLNLNFITPGPDFFSRNKPY</sequence>
<evidence type="ECO:0000313" key="2">
    <source>
        <dbReference type="Proteomes" id="UP000615446"/>
    </source>
</evidence>
<reference evidence="1" key="1">
    <citation type="submission" date="2019-10" db="EMBL/GenBank/DDBJ databases">
        <title>Conservation and host-specific expression of non-tandemly repeated heterogenous ribosome RNA gene in arbuscular mycorrhizal fungi.</title>
        <authorList>
            <person name="Maeda T."/>
            <person name="Kobayashi Y."/>
            <person name="Nakagawa T."/>
            <person name="Ezawa T."/>
            <person name="Yamaguchi K."/>
            <person name="Bino T."/>
            <person name="Nishimoto Y."/>
            <person name="Shigenobu S."/>
            <person name="Kawaguchi M."/>
        </authorList>
    </citation>
    <scope>NUCLEOTIDE SEQUENCE</scope>
    <source>
        <strain evidence="1">HR1</strain>
    </source>
</reference>
<protein>
    <submittedName>
        <fullName evidence="1">Uncharacterized protein</fullName>
    </submittedName>
</protein>
<name>A0A8H3M2S8_9GLOM</name>
<comment type="caution">
    <text evidence="1">The sequence shown here is derived from an EMBL/GenBank/DDBJ whole genome shotgun (WGS) entry which is preliminary data.</text>
</comment>
<dbReference type="Proteomes" id="UP000615446">
    <property type="component" value="Unassembled WGS sequence"/>
</dbReference>
<accession>A0A8H3M2S8</accession>
<evidence type="ECO:0000313" key="1">
    <source>
        <dbReference type="EMBL" id="GES97824.1"/>
    </source>
</evidence>
<dbReference type="AlphaFoldDB" id="A0A8H3M2S8"/>
<gene>
    <name evidence="1" type="ORF">RCL2_002439400</name>
</gene>